<dbReference type="Gene3D" id="3.30.470.160">
    <property type="entry name" value="Inositol polyphosphate kinase"/>
    <property type="match status" value="1"/>
</dbReference>
<dbReference type="EMBL" id="JH432074">
    <property type="status" value="NOT_ANNOTATED_CDS"/>
    <property type="molecule type" value="Genomic_DNA"/>
</dbReference>
<dbReference type="EnsemblMetazoa" id="SMAR011573-RA">
    <property type="protein sequence ID" value="SMAR011573-PA"/>
    <property type="gene ID" value="SMAR011573"/>
</dbReference>
<evidence type="ECO:0000313" key="9">
    <source>
        <dbReference type="Proteomes" id="UP000014500"/>
    </source>
</evidence>
<keyword evidence="4 6" id="KW-0418">Kinase</keyword>
<keyword evidence="2 6" id="KW-0808">Transferase</keyword>
<dbReference type="eggNOG" id="KOG1621">
    <property type="taxonomic scope" value="Eukaryota"/>
</dbReference>
<comment type="similarity">
    <text evidence="1 6">Belongs to the inositol phosphokinase (IPK) family.</text>
</comment>
<dbReference type="InterPro" id="IPR038286">
    <property type="entry name" value="IPK_sf"/>
</dbReference>
<keyword evidence="3" id="KW-0547">Nucleotide-binding</keyword>
<dbReference type="GO" id="GO:0005634">
    <property type="term" value="C:nucleus"/>
    <property type="evidence" value="ECO:0007669"/>
    <property type="project" value="TreeGrafter"/>
</dbReference>
<dbReference type="STRING" id="126957.T1JCQ4"/>
<feature type="region of interest" description="Disordered" evidence="7">
    <location>
        <begin position="94"/>
        <end position="122"/>
    </location>
</feature>
<dbReference type="GO" id="GO:0000828">
    <property type="term" value="F:inositol hexakisphosphate kinase activity"/>
    <property type="evidence" value="ECO:0007669"/>
    <property type="project" value="TreeGrafter"/>
</dbReference>
<dbReference type="InterPro" id="IPR005522">
    <property type="entry name" value="IPK"/>
</dbReference>
<organism evidence="8 9">
    <name type="scientific">Strigamia maritima</name>
    <name type="common">European centipede</name>
    <name type="synonym">Geophilus maritimus</name>
    <dbReference type="NCBI Taxonomy" id="126957"/>
    <lineage>
        <taxon>Eukaryota</taxon>
        <taxon>Metazoa</taxon>
        <taxon>Ecdysozoa</taxon>
        <taxon>Arthropoda</taxon>
        <taxon>Myriapoda</taxon>
        <taxon>Chilopoda</taxon>
        <taxon>Pleurostigmophora</taxon>
        <taxon>Geophilomorpha</taxon>
        <taxon>Linotaeniidae</taxon>
        <taxon>Strigamia</taxon>
    </lineage>
</organism>
<name>T1JCQ4_STRMM</name>
<proteinExistence type="inferred from homology"/>
<dbReference type="HOGENOM" id="CLU_429172_0_0_1"/>
<dbReference type="GO" id="GO:0005737">
    <property type="term" value="C:cytoplasm"/>
    <property type="evidence" value="ECO:0007669"/>
    <property type="project" value="TreeGrafter"/>
</dbReference>
<dbReference type="Pfam" id="PF03770">
    <property type="entry name" value="IPK"/>
    <property type="match status" value="1"/>
</dbReference>
<feature type="compositionally biased region" description="Low complexity" evidence="7">
    <location>
        <begin position="101"/>
        <end position="113"/>
    </location>
</feature>
<dbReference type="AlphaFoldDB" id="T1JCQ4"/>
<dbReference type="Proteomes" id="UP000014500">
    <property type="component" value="Unassembled WGS sequence"/>
</dbReference>
<evidence type="ECO:0000256" key="5">
    <source>
        <dbReference type="ARBA" id="ARBA00022840"/>
    </source>
</evidence>
<keyword evidence="9" id="KW-1185">Reference proteome</keyword>
<dbReference type="PANTHER" id="PTHR12400:SF97">
    <property type="entry name" value="KINASE"/>
    <property type="match status" value="1"/>
</dbReference>
<keyword evidence="5" id="KW-0067">ATP-binding</keyword>
<evidence type="ECO:0000256" key="6">
    <source>
        <dbReference type="RuleBase" id="RU363090"/>
    </source>
</evidence>
<dbReference type="PhylomeDB" id="T1JCQ4"/>
<accession>T1JCQ4</accession>
<dbReference type="GO" id="GO:0005524">
    <property type="term" value="F:ATP binding"/>
    <property type="evidence" value="ECO:0007669"/>
    <property type="project" value="UniProtKB-KW"/>
</dbReference>
<evidence type="ECO:0000313" key="8">
    <source>
        <dbReference type="EnsemblMetazoa" id="SMAR011573-PA"/>
    </source>
</evidence>
<dbReference type="SUPFAM" id="SSF56104">
    <property type="entry name" value="SAICAR synthase-like"/>
    <property type="match status" value="1"/>
</dbReference>
<evidence type="ECO:0000256" key="4">
    <source>
        <dbReference type="ARBA" id="ARBA00022777"/>
    </source>
</evidence>
<reference evidence="8" key="2">
    <citation type="submission" date="2015-02" db="UniProtKB">
        <authorList>
            <consortium name="EnsemblMetazoa"/>
        </authorList>
    </citation>
    <scope>IDENTIFICATION</scope>
</reference>
<evidence type="ECO:0000256" key="1">
    <source>
        <dbReference type="ARBA" id="ARBA00007374"/>
    </source>
</evidence>
<evidence type="ECO:0000256" key="3">
    <source>
        <dbReference type="ARBA" id="ARBA00022741"/>
    </source>
</evidence>
<evidence type="ECO:0000256" key="2">
    <source>
        <dbReference type="ARBA" id="ARBA00022679"/>
    </source>
</evidence>
<dbReference type="PANTHER" id="PTHR12400">
    <property type="entry name" value="INOSITOL POLYPHOSPHATE KINASE"/>
    <property type="match status" value="1"/>
</dbReference>
<dbReference type="FunFam" id="3.30.470.160:FF:000001">
    <property type="entry name" value="Kinase"/>
    <property type="match status" value="1"/>
</dbReference>
<reference evidence="9" key="1">
    <citation type="submission" date="2011-05" db="EMBL/GenBank/DDBJ databases">
        <authorList>
            <person name="Richards S.R."/>
            <person name="Qu J."/>
            <person name="Jiang H."/>
            <person name="Jhangiani S.N."/>
            <person name="Agravi P."/>
            <person name="Goodspeed R."/>
            <person name="Gross S."/>
            <person name="Mandapat C."/>
            <person name="Jackson L."/>
            <person name="Mathew T."/>
            <person name="Pu L."/>
            <person name="Thornton R."/>
            <person name="Saada N."/>
            <person name="Wilczek-Boney K.B."/>
            <person name="Lee S."/>
            <person name="Kovar C."/>
            <person name="Wu Y."/>
            <person name="Scherer S.E."/>
            <person name="Worley K.C."/>
            <person name="Muzny D.M."/>
            <person name="Gibbs R."/>
        </authorList>
    </citation>
    <scope>NUCLEOTIDE SEQUENCE</scope>
    <source>
        <strain evidence="9">Brora</strain>
    </source>
</reference>
<sequence>MVVEQLSVEKIKCQINTEAKPQVTNREEPPSQTSTTSDFSNVRKLVAFYNSVFDKNLDMKASNGKMFSLDITVSNNLYKSFSWSNLTNVDNYESDEGYVRTNPSSPATPNSPNDFRPRQRSDSDLLDVQFVTKSRSCFDLSVGPPSLLSLDIAMPRKTRSNSSDSAVELPGEEMMRLPKSKPKGDNVAKTFSDRLSITPAVVISDFSTAESPDSDPYGSDNALSLEELGNQWRLSMNRKLSDCSTCSLASSTLSLDEDYETQADDQSLTPFIRCFRSNHLRKRSPCGTKVMAVGYEEYKNSLLLTVPLLDYGEASSDDLSSDWETEDIQPITPKISGWRKVRNIVHWSPFVQTYKNQQYQWVQLAGHQGSFKPGDQGTILKKFCPKEEKCLQALTKDMLRPYVPDYKGQVVNDDGEKFIRLQDLLGDFDNPCVMDCKLGVRTYLEEELAKAKEKPKLRKDMYDKMVQVDPAAPTPEENHAKGVTKPRYMVWRETISSTATLGFRIEGMKKGNGKSSKDFKTTKTKDQLLTAFREFLNGYTGTAAKYVQRLKAIRATLEVSEFFHNYELIGSSLLFVHNYQKANVWMIDFAKSHHLPEGKHIDHRTPWVVGSHEDGYLIGLENLVDLFEILAAEEAQQL</sequence>
<dbReference type="GO" id="GO:0046854">
    <property type="term" value="P:phosphatidylinositol phosphate biosynthetic process"/>
    <property type="evidence" value="ECO:0007669"/>
    <property type="project" value="TreeGrafter"/>
</dbReference>
<dbReference type="GO" id="GO:0032958">
    <property type="term" value="P:inositol phosphate biosynthetic process"/>
    <property type="evidence" value="ECO:0007669"/>
    <property type="project" value="InterPro"/>
</dbReference>
<dbReference type="EC" id="2.7.-.-" evidence="6"/>
<evidence type="ECO:0000256" key="7">
    <source>
        <dbReference type="SAM" id="MobiDB-lite"/>
    </source>
</evidence>
<protein>
    <recommendedName>
        <fullName evidence="6">Kinase</fullName>
        <ecNumber evidence="6">2.7.-.-</ecNumber>
    </recommendedName>
</protein>